<evidence type="ECO:0000256" key="24">
    <source>
        <dbReference type="ARBA" id="ARBA00044770"/>
    </source>
</evidence>
<dbReference type="OrthoDB" id="8865355at2"/>
<evidence type="ECO:0000256" key="19">
    <source>
        <dbReference type="ARBA" id="ARBA00023136"/>
    </source>
</evidence>
<evidence type="ECO:0000256" key="8">
    <source>
        <dbReference type="ARBA" id="ARBA00022519"/>
    </source>
</evidence>
<dbReference type="GO" id="GO:0008658">
    <property type="term" value="F:penicillin binding"/>
    <property type="evidence" value="ECO:0007669"/>
    <property type="project" value="InterPro"/>
</dbReference>
<dbReference type="InterPro" id="IPR031376">
    <property type="entry name" value="PCB_OB"/>
</dbReference>
<sequence>MTSTPSWLPATRRGWILSGLALGLAVLGLIVAVFYVQLPSLDKVIDYQPRQPLQVYTHDGVSIARFGAERREFVPIEQIPARMQEAVLAVEDSRFREHGGIDLRGLARAVLSNLSGGMRQGASTITQQVARTFFLSTRRTLERKVKEALLALKLEQLLGKDQILELYMNQIYLGQRSYGFAAASQTYFGKPLQALSIAETAMLAGLPQNPVYANPVSNPERARQRQAIVLQRMVAVGLISEAEAVAARAEKVQVRSPLDVDVHAEHVAEMARQIVVERHGEQAYTQGYKVITSLRAAEQQAAWQALRRSVIEHDRRQSYRGPEDHEDLPDDAAEAEAAITRALKEHRDDEDLRLALVVQAGAKEVTAQLASGETVRLAGEALRWGQAALSPKAKPALAIRRGSVIRVQATSRRKGAPAWTLAQWPEAEAAFVALDPQTGRVRALVGGFDFARRQFNHVTQAWRQPGSSFKPFLYSAALEHGVMPDTRVNDAPLDQAGDLPSGWDPQNSDGQYDGPITLRQGLARSKNLVSIRVLQHVGVGPARDWAARFGFDPARQPDNLSLALGAGSTTPMQLAQAYAVLANGGWRIEPVLVERITDAQGQVLYEAPAPAALVEERRAVPARNVFVTSSLLQEVTRSGTAARAQQQLQRPDLYGKTGTTNDAVDAWFAGFQPGVVGVAWMGYDTPRSLGQRESGGGLALPIWIGYMREALKGVPVAEPGAPDGVTWTGDDWRYGEWADGGQVEGIGLPQGVIEQVTEPIRDWFKELFARPRASGP</sequence>
<keyword evidence="19 27" id="KW-0472">Membrane</keyword>
<dbReference type="GO" id="GO:0009002">
    <property type="term" value="F:serine-type D-Ala-D-Ala carboxypeptidase activity"/>
    <property type="evidence" value="ECO:0007669"/>
    <property type="project" value="UniProtKB-EC"/>
</dbReference>
<accession>B1Y6X3</accession>
<dbReference type="Proteomes" id="UP000001693">
    <property type="component" value="Chromosome"/>
</dbReference>
<keyword evidence="15" id="KW-0133">Cell shape</keyword>
<comment type="similarity">
    <text evidence="3">In the C-terminal section; belongs to the transpeptidase family.</text>
</comment>
<keyword evidence="21" id="KW-0511">Multifunctional enzyme</keyword>
<keyword evidence="17" id="KW-0573">Peptidoglycan synthesis</keyword>
<evidence type="ECO:0000256" key="22">
    <source>
        <dbReference type="ARBA" id="ARBA00023316"/>
    </source>
</evidence>
<dbReference type="STRING" id="395495.Lcho_0176"/>
<dbReference type="Gene3D" id="3.40.710.10">
    <property type="entry name" value="DD-peptidase/beta-lactamase superfamily"/>
    <property type="match status" value="2"/>
</dbReference>
<dbReference type="PANTHER" id="PTHR32282">
    <property type="entry name" value="BINDING PROTEIN TRANSPEPTIDASE, PUTATIVE-RELATED"/>
    <property type="match status" value="1"/>
</dbReference>
<keyword evidence="20" id="KW-0046">Antibiotic resistance</keyword>
<evidence type="ECO:0000256" key="10">
    <source>
        <dbReference type="ARBA" id="ARBA00022670"/>
    </source>
</evidence>
<evidence type="ECO:0000256" key="23">
    <source>
        <dbReference type="ARBA" id="ARBA00034000"/>
    </source>
</evidence>
<dbReference type="InterPro" id="IPR012338">
    <property type="entry name" value="Beta-lactam/transpept-like"/>
</dbReference>
<keyword evidence="18 27" id="KW-1133">Transmembrane helix</keyword>
<dbReference type="GO" id="GO:0030288">
    <property type="term" value="C:outer membrane-bounded periplasmic space"/>
    <property type="evidence" value="ECO:0007669"/>
    <property type="project" value="TreeGrafter"/>
</dbReference>
<evidence type="ECO:0000256" key="27">
    <source>
        <dbReference type="SAM" id="Phobius"/>
    </source>
</evidence>
<keyword evidence="13 27" id="KW-0812">Transmembrane</keyword>
<dbReference type="Pfam" id="PF00905">
    <property type="entry name" value="Transpeptidase"/>
    <property type="match status" value="1"/>
</dbReference>
<dbReference type="InterPro" id="IPR050396">
    <property type="entry name" value="Glycosyltr_51/Transpeptidase"/>
</dbReference>
<evidence type="ECO:0000256" key="7">
    <source>
        <dbReference type="ARBA" id="ARBA00022475"/>
    </source>
</evidence>
<evidence type="ECO:0000256" key="11">
    <source>
        <dbReference type="ARBA" id="ARBA00022676"/>
    </source>
</evidence>
<dbReference type="NCBIfam" id="TIGR02074">
    <property type="entry name" value="PBP_1a_fam"/>
    <property type="match status" value="1"/>
</dbReference>
<comment type="subcellular location">
    <subcellularLocation>
        <location evidence="1">Cell inner membrane</location>
        <topology evidence="1">Single-pass type II membrane protein</topology>
    </subcellularLocation>
</comment>
<dbReference type="CAZy" id="GT51">
    <property type="family name" value="Glycosyltransferase Family 51"/>
</dbReference>
<evidence type="ECO:0000256" key="21">
    <source>
        <dbReference type="ARBA" id="ARBA00023268"/>
    </source>
</evidence>
<comment type="catalytic activity">
    <reaction evidence="23">
        <text>Preferential cleavage: (Ac)2-L-Lys-D-Ala-|-D-Ala. Also transpeptidation of peptidyl-alanyl moieties that are N-acyl substituents of D-alanine.</text>
        <dbReference type="EC" id="3.4.16.4"/>
    </reaction>
</comment>
<evidence type="ECO:0000313" key="32">
    <source>
        <dbReference type="Proteomes" id="UP000001693"/>
    </source>
</evidence>
<evidence type="ECO:0000256" key="15">
    <source>
        <dbReference type="ARBA" id="ARBA00022960"/>
    </source>
</evidence>
<evidence type="ECO:0000256" key="6">
    <source>
        <dbReference type="ARBA" id="ARBA00018638"/>
    </source>
</evidence>
<gene>
    <name evidence="31" type="ordered locus">Lcho_0176</name>
</gene>
<dbReference type="SUPFAM" id="SSF56601">
    <property type="entry name" value="beta-lactamase/transpeptidase-like"/>
    <property type="match status" value="1"/>
</dbReference>
<dbReference type="EC" id="3.4.16.4" evidence="5"/>
<keyword evidence="7" id="KW-1003">Cell membrane</keyword>
<keyword evidence="9" id="KW-0121">Carboxypeptidase</keyword>
<dbReference type="EMBL" id="CP001013">
    <property type="protein sequence ID" value="ACB32451.1"/>
    <property type="molecule type" value="Genomic_DNA"/>
</dbReference>
<evidence type="ECO:0000256" key="4">
    <source>
        <dbReference type="ARBA" id="ARBA00007739"/>
    </source>
</evidence>
<dbReference type="GO" id="GO:0005886">
    <property type="term" value="C:plasma membrane"/>
    <property type="evidence" value="ECO:0007669"/>
    <property type="project" value="UniProtKB-SubCell"/>
</dbReference>
<dbReference type="SUPFAM" id="SSF53955">
    <property type="entry name" value="Lysozyme-like"/>
    <property type="match status" value="1"/>
</dbReference>
<evidence type="ECO:0000256" key="9">
    <source>
        <dbReference type="ARBA" id="ARBA00022645"/>
    </source>
</evidence>
<evidence type="ECO:0000256" key="12">
    <source>
        <dbReference type="ARBA" id="ARBA00022679"/>
    </source>
</evidence>
<evidence type="ECO:0000256" key="13">
    <source>
        <dbReference type="ARBA" id="ARBA00022692"/>
    </source>
</evidence>
<name>B1Y6X3_LEPCP</name>
<evidence type="ECO:0000256" key="1">
    <source>
        <dbReference type="ARBA" id="ARBA00004249"/>
    </source>
</evidence>
<evidence type="ECO:0000259" key="30">
    <source>
        <dbReference type="Pfam" id="PF17092"/>
    </source>
</evidence>
<keyword evidence="22" id="KW-0961">Cell wall biogenesis/degradation</keyword>
<keyword evidence="14" id="KW-0378">Hydrolase</keyword>
<keyword evidence="10" id="KW-0645">Protease</keyword>
<dbReference type="GO" id="GO:0008955">
    <property type="term" value="F:peptidoglycan glycosyltransferase activity"/>
    <property type="evidence" value="ECO:0007669"/>
    <property type="project" value="UniProtKB-EC"/>
</dbReference>
<evidence type="ECO:0000256" key="18">
    <source>
        <dbReference type="ARBA" id="ARBA00022989"/>
    </source>
</evidence>
<dbReference type="Pfam" id="PF00912">
    <property type="entry name" value="Transgly"/>
    <property type="match status" value="1"/>
</dbReference>
<evidence type="ECO:0000256" key="20">
    <source>
        <dbReference type="ARBA" id="ARBA00023251"/>
    </source>
</evidence>
<dbReference type="GO" id="GO:0071555">
    <property type="term" value="P:cell wall organization"/>
    <property type="evidence" value="ECO:0007669"/>
    <property type="project" value="UniProtKB-KW"/>
</dbReference>
<feature type="domain" description="Glycosyl transferase family 51" evidence="29">
    <location>
        <begin position="60"/>
        <end position="233"/>
    </location>
</feature>
<keyword evidence="16" id="KW-0735">Signal-anchor</keyword>
<evidence type="ECO:0000256" key="14">
    <source>
        <dbReference type="ARBA" id="ARBA00022801"/>
    </source>
</evidence>
<comment type="pathway">
    <text evidence="26">Glycan biosynthesis.</text>
</comment>
<evidence type="ECO:0000256" key="26">
    <source>
        <dbReference type="ARBA" id="ARBA00060592"/>
    </source>
</evidence>
<keyword evidence="8" id="KW-0997">Cell inner membrane</keyword>
<feature type="domain" description="Penicillin-binding protein OB-like" evidence="30">
    <location>
        <begin position="319"/>
        <end position="427"/>
    </location>
</feature>
<comment type="similarity">
    <text evidence="4">In the N-terminal section; belongs to the glycosyltransferase 51 family.</text>
</comment>
<dbReference type="InterPro" id="IPR036950">
    <property type="entry name" value="PBP_transglycosylase"/>
</dbReference>
<feature type="transmembrane region" description="Helical" evidence="27">
    <location>
        <begin position="15"/>
        <end position="36"/>
    </location>
</feature>
<dbReference type="InterPro" id="IPR001460">
    <property type="entry name" value="PCN-bd_Tpept"/>
</dbReference>
<keyword evidence="11 31" id="KW-0328">Glycosyltransferase</keyword>
<organism evidence="31 32">
    <name type="scientific">Leptothrix cholodnii (strain ATCC 51168 / LMG 8142 / SP-6)</name>
    <name type="common">Leptothrix discophora (strain SP-6)</name>
    <dbReference type="NCBI Taxonomy" id="395495"/>
    <lineage>
        <taxon>Bacteria</taxon>
        <taxon>Pseudomonadati</taxon>
        <taxon>Pseudomonadota</taxon>
        <taxon>Betaproteobacteria</taxon>
        <taxon>Burkholderiales</taxon>
        <taxon>Sphaerotilaceae</taxon>
        <taxon>Leptothrix</taxon>
    </lineage>
</organism>
<dbReference type="HOGENOM" id="CLU_006354_2_4_4"/>
<dbReference type="GO" id="GO:0008360">
    <property type="term" value="P:regulation of cell shape"/>
    <property type="evidence" value="ECO:0007669"/>
    <property type="project" value="UniProtKB-KW"/>
</dbReference>
<dbReference type="FunFam" id="1.10.3810.10:FF:000003">
    <property type="entry name" value="Penicillin-binding protein 1a"/>
    <property type="match status" value="1"/>
</dbReference>
<dbReference type="GO" id="GO:0009252">
    <property type="term" value="P:peptidoglycan biosynthetic process"/>
    <property type="evidence" value="ECO:0007669"/>
    <property type="project" value="UniProtKB-UniPathway"/>
</dbReference>
<dbReference type="Pfam" id="PF17092">
    <property type="entry name" value="PCB_OB"/>
    <property type="match status" value="1"/>
</dbReference>
<dbReference type="InterPro" id="IPR023346">
    <property type="entry name" value="Lysozyme-like_dom_sf"/>
</dbReference>
<reference evidence="31 32" key="1">
    <citation type="submission" date="2008-03" db="EMBL/GenBank/DDBJ databases">
        <title>Complete sequence of Leptothrix cholodnii SP-6.</title>
        <authorList>
            <consortium name="US DOE Joint Genome Institute"/>
            <person name="Copeland A."/>
            <person name="Lucas S."/>
            <person name="Lapidus A."/>
            <person name="Glavina del Rio T."/>
            <person name="Dalin E."/>
            <person name="Tice H."/>
            <person name="Bruce D."/>
            <person name="Goodwin L."/>
            <person name="Pitluck S."/>
            <person name="Chertkov O."/>
            <person name="Brettin T."/>
            <person name="Detter J.C."/>
            <person name="Han C."/>
            <person name="Kuske C.R."/>
            <person name="Schmutz J."/>
            <person name="Larimer F."/>
            <person name="Land M."/>
            <person name="Hauser L."/>
            <person name="Kyrpides N."/>
            <person name="Lykidis A."/>
            <person name="Emerson D."/>
            <person name="Richardson P."/>
        </authorList>
    </citation>
    <scope>NUCLEOTIDE SEQUENCE [LARGE SCALE GENOMIC DNA]</scope>
    <source>
        <strain evidence="32">ATCC 51168 / LMG 8142 / SP-6</strain>
    </source>
</reference>
<keyword evidence="32" id="KW-1185">Reference proteome</keyword>
<comment type="catalytic activity">
    <reaction evidence="25">
        <text>[GlcNAc-(1-&gt;4)-Mur2Ac(oyl-L-Ala-gamma-D-Glu-L-Lys-D-Ala-D-Ala)](n)-di-trans,octa-cis-undecaprenyl diphosphate + beta-D-GlcNAc-(1-&gt;4)-Mur2Ac(oyl-L-Ala-gamma-D-Glu-L-Lys-D-Ala-D-Ala)-di-trans,octa-cis-undecaprenyl diphosphate = [GlcNAc-(1-&gt;4)-Mur2Ac(oyl-L-Ala-gamma-D-Glu-L-Lys-D-Ala-D-Ala)](n+1)-di-trans,octa-cis-undecaprenyl diphosphate + di-trans,octa-cis-undecaprenyl diphosphate + H(+)</text>
        <dbReference type="Rhea" id="RHEA:23708"/>
        <dbReference type="Rhea" id="RHEA-COMP:9602"/>
        <dbReference type="Rhea" id="RHEA-COMP:9603"/>
        <dbReference type="ChEBI" id="CHEBI:15378"/>
        <dbReference type="ChEBI" id="CHEBI:58405"/>
        <dbReference type="ChEBI" id="CHEBI:60033"/>
        <dbReference type="ChEBI" id="CHEBI:78435"/>
        <dbReference type="EC" id="2.4.99.28"/>
    </reaction>
</comment>
<dbReference type="eggNOG" id="COG5009">
    <property type="taxonomic scope" value="Bacteria"/>
</dbReference>
<evidence type="ECO:0000256" key="25">
    <source>
        <dbReference type="ARBA" id="ARBA00049902"/>
    </source>
</evidence>
<protein>
    <recommendedName>
        <fullName evidence="6">Penicillin-binding protein 1A</fullName>
        <ecNumber evidence="24">2.4.99.28</ecNumber>
        <ecNumber evidence="5">3.4.16.4</ecNumber>
    </recommendedName>
</protein>
<dbReference type="InterPro" id="IPR001264">
    <property type="entry name" value="Glyco_trans_51"/>
</dbReference>
<dbReference type="UniPathway" id="UPA00219"/>
<evidence type="ECO:0000259" key="29">
    <source>
        <dbReference type="Pfam" id="PF00912"/>
    </source>
</evidence>
<dbReference type="EC" id="2.4.99.28" evidence="24"/>
<dbReference type="GO" id="GO:0046677">
    <property type="term" value="P:response to antibiotic"/>
    <property type="evidence" value="ECO:0007669"/>
    <property type="project" value="UniProtKB-KW"/>
</dbReference>
<evidence type="ECO:0000313" key="31">
    <source>
        <dbReference type="EMBL" id="ACB32451.1"/>
    </source>
</evidence>
<evidence type="ECO:0000256" key="3">
    <source>
        <dbReference type="ARBA" id="ARBA00007090"/>
    </source>
</evidence>
<comment type="pathway">
    <text evidence="2">Cell wall biogenesis; peptidoglycan biosynthesis.</text>
</comment>
<proteinExistence type="inferred from homology"/>
<dbReference type="KEGG" id="lch:Lcho_0176"/>
<keyword evidence="12 31" id="KW-0808">Transferase</keyword>
<feature type="domain" description="Penicillin-binding protein transpeptidase" evidence="28">
    <location>
        <begin position="430"/>
        <end position="673"/>
    </location>
</feature>
<dbReference type="RefSeq" id="WP_012345213.1">
    <property type="nucleotide sequence ID" value="NC_010524.1"/>
</dbReference>
<dbReference type="AlphaFoldDB" id="B1Y6X3"/>
<evidence type="ECO:0000256" key="2">
    <source>
        <dbReference type="ARBA" id="ARBA00004752"/>
    </source>
</evidence>
<evidence type="ECO:0000256" key="17">
    <source>
        <dbReference type="ARBA" id="ARBA00022984"/>
    </source>
</evidence>
<dbReference type="Gene3D" id="1.10.3810.10">
    <property type="entry name" value="Biosynthetic peptidoglycan transglycosylase-like"/>
    <property type="match status" value="1"/>
</dbReference>
<dbReference type="GO" id="GO:0006508">
    <property type="term" value="P:proteolysis"/>
    <property type="evidence" value="ECO:0007669"/>
    <property type="project" value="UniProtKB-KW"/>
</dbReference>
<dbReference type="PANTHER" id="PTHR32282:SF27">
    <property type="entry name" value="PENICILLIN-BINDING PROTEIN 1A"/>
    <property type="match status" value="1"/>
</dbReference>
<evidence type="ECO:0000259" key="28">
    <source>
        <dbReference type="Pfam" id="PF00905"/>
    </source>
</evidence>
<evidence type="ECO:0000256" key="16">
    <source>
        <dbReference type="ARBA" id="ARBA00022968"/>
    </source>
</evidence>
<evidence type="ECO:0000256" key="5">
    <source>
        <dbReference type="ARBA" id="ARBA00012448"/>
    </source>
</evidence>